<dbReference type="EMBL" id="CP039543">
    <property type="protein sequence ID" value="QJT09806.1"/>
    <property type="molecule type" value="Genomic_DNA"/>
</dbReference>
<gene>
    <name evidence="1" type="ORF">E8L03_13045</name>
</gene>
<organism evidence="1 2">
    <name type="scientific">Oceanidesulfovibrio marinus</name>
    <dbReference type="NCBI Taxonomy" id="370038"/>
    <lineage>
        <taxon>Bacteria</taxon>
        <taxon>Pseudomonadati</taxon>
        <taxon>Thermodesulfobacteriota</taxon>
        <taxon>Desulfovibrionia</taxon>
        <taxon>Desulfovibrionales</taxon>
        <taxon>Desulfovibrionaceae</taxon>
        <taxon>Oceanidesulfovibrio</taxon>
    </lineage>
</organism>
<sequence length="516" mass="55437">MNRIALIGSSPALNMVCSALVRSFTPGCLAGPEQAASASVVVAISPGDEHASRLEQAFEGGGKVLVFGAPGPACASVLGLRFEDALPVTASEAEAPNAVGPCSGQSMACIQYLPGHTLGEASPYTLRPFLRFDFTNEWNNMGYGRVRADGEIWAISGRSEPAGAVALAEIVVDGDCRGLYAAVADNAKGAALWFNRPVGPLDSLEWAVVERFLCDYRSEELSCLPLLTELPYGVRALATMRLDCDEDIASAQGLFEWYADQGLPLSLAVKTSLDVTPMDMHLLDDVLNAGGSILSHSHNHLENWGRDYDGALADARASRAWFEAHFPRACPVRYAVSPFHTNRPWSLRALADAGFEGVISGIVHNDPDMLVARPGIMPEVKRDIISHSQQCMLHGDSHDDALDGPSVPSQSFDAYAKAGAIFGYLDHPFSPRYDYGWGSEERRLTAHRELVEHISGHEGVLWLSAGDCLAYCVLRSRAVLTMDPDGAIDLAGYSNHTGLQPGVRVRGHDVPIGELA</sequence>
<accession>A0ABX6NHU7</accession>
<evidence type="ECO:0000313" key="2">
    <source>
        <dbReference type="Proteomes" id="UP000503251"/>
    </source>
</evidence>
<evidence type="ECO:0008006" key="3">
    <source>
        <dbReference type="Google" id="ProtNLM"/>
    </source>
</evidence>
<dbReference type="Proteomes" id="UP000503251">
    <property type="component" value="Chromosome"/>
</dbReference>
<keyword evidence="2" id="KW-1185">Reference proteome</keyword>
<proteinExistence type="predicted"/>
<protein>
    <recommendedName>
        <fullName evidence="3">Polysaccharide deacetylase</fullName>
    </recommendedName>
</protein>
<dbReference type="Gene3D" id="3.20.20.370">
    <property type="entry name" value="Glycoside hydrolase/deacetylase"/>
    <property type="match status" value="1"/>
</dbReference>
<dbReference type="SUPFAM" id="SSF88713">
    <property type="entry name" value="Glycoside hydrolase/deacetylase"/>
    <property type="match status" value="1"/>
</dbReference>
<reference evidence="1 2" key="1">
    <citation type="submission" date="2019-04" db="EMBL/GenBank/DDBJ databases">
        <title>Isolation and culture of sulfate reducing bacteria from the cold seep of the South China Sea.</title>
        <authorList>
            <person name="Sun C."/>
            <person name="Liu R."/>
        </authorList>
    </citation>
    <scope>NUCLEOTIDE SEQUENCE [LARGE SCALE GENOMIC DNA]</scope>
    <source>
        <strain evidence="1 2">CS1</strain>
    </source>
</reference>
<dbReference type="RefSeq" id="WP_171267595.1">
    <property type="nucleotide sequence ID" value="NZ_CP039543.1"/>
</dbReference>
<evidence type="ECO:0000313" key="1">
    <source>
        <dbReference type="EMBL" id="QJT09806.1"/>
    </source>
</evidence>
<name>A0ABX6NHU7_9BACT</name>
<dbReference type="InterPro" id="IPR011330">
    <property type="entry name" value="Glyco_hydro/deAcase_b/a-brl"/>
</dbReference>